<dbReference type="EMBL" id="CP036425">
    <property type="protein sequence ID" value="QDU35348.1"/>
    <property type="molecule type" value="Genomic_DNA"/>
</dbReference>
<name>A0A517YYQ2_9BACT</name>
<dbReference type="SUPFAM" id="SSF53649">
    <property type="entry name" value="Alkaline phosphatase-like"/>
    <property type="match status" value="1"/>
</dbReference>
<evidence type="ECO:0000313" key="2">
    <source>
        <dbReference type="EMBL" id="QDU35348.1"/>
    </source>
</evidence>
<dbReference type="RefSeq" id="WP_145080554.1">
    <property type="nucleotide sequence ID" value="NZ_CP036425.1"/>
</dbReference>
<dbReference type="KEGG" id="pcor:KS4_34290"/>
<dbReference type="EC" id="3.1.6.6" evidence="2"/>
<keyword evidence="2" id="KW-0378">Hydrolase</keyword>
<organism evidence="2 3">
    <name type="scientific">Poriferisphaera corsica</name>
    <dbReference type="NCBI Taxonomy" id="2528020"/>
    <lineage>
        <taxon>Bacteria</taxon>
        <taxon>Pseudomonadati</taxon>
        <taxon>Planctomycetota</taxon>
        <taxon>Phycisphaerae</taxon>
        <taxon>Phycisphaerales</taxon>
        <taxon>Phycisphaeraceae</taxon>
        <taxon>Poriferisphaera</taxon>
    </lineage>
</organism>
<dbReference type="PANTHER" id="PTHR43751:SF3">
    <property type="entry name" value="SULFATASE N-TERMINAL DOMAIN-CONTAINING PROTEIN"/>
    <property type="match status" value="1"/>
</dbReference>
<dbReference type="InterPro" id="IPR000917">
    <property type="entry name" value="Sulfatase_N"/>
</dbReference>
<dbReference type="CDD" id="cd16148">
    <property type="entry name" value="sulfatase_like"/>
    <property type="match status" value="1"/>
</dbReference>
<evidence type="ECO:0000259" key="1">
    <source>
        <dbReference type="Pfam" id="PF00884"/>
    </source>
</evidence>
<dbReference type="Proteomes" id="UP000317369">
    <property type="component" value="Chromosome"/>
</dbReference>
<reference evidence="2 3" key="1">
    <citation type="submission" date="2019-02" db="EMBL/GenBank/DDBJ databases">
        <title>Deep-cultivation of Planctomycetes and their phenomic and genomic characterization uncovers novel biology.</title>
        <authorList>
            <person name="Wiegand S."/>
            <person name="Jogler M."/>
            <person name="Boedeker C."/>
            <person name="Pinto D."/>
            <person name="Vollmers J."/>
            <person name="Rivas-Marin E."/>
            <person name="Kohn T."/>
            <person name="Peeters S.H."/>
            <person name="Heuer A."/>
            <person name="Rast P."/>
            <person name="Oberbeckmann S."/>
            <person name="Bunk B."/>
            <person name="Jeske O."/>
            <person name="Meyerdierks A."/>
            <person name="Storesund J.E."/>
            <person name="Kallscheuer N."/>
            <person name="Luecker S."/>
            <person name="Lage O.M."/>
            <person name="Pohl T."/>
            <person name="Merkel B.J."/>
            <person name="Hornburger P."/>
            <person name="Mueller R.-W."/>
            <person name="Bruemmer F."/>
            <person name="Labrenz M."/>
            <person name="Spormann A.M."/>
            <person name="Op den Camp H."/>
            <person name="Overmann J."/>
            <person name="Amann R."/>
            <person name="Jetten M.S.M."/>
            <person name="Mascher T."/>
            <person name="Medema M.H."/>
            <person name="Devos D.P."/>
            <person name="Kaster A.-K."/>
            <person name="Ovreas L."/>
            <person name="Rohde M."/>
            <person name="Galperin M.Y."/>
            <person name="Jogler C."/>
        </authorList>
    </citation>
    <scope>NUCLEOTIDE SEQUENCE [LARGE SCALE GENOMIC DNA]</scope>
    <source>
        <strain evidence="2 3">KS4</strain>
    </source>
</reference>
<dbReference type="Gene3D" id="3.40.720.10">
    <property type="entry name" value="Alkaline Phosphatase, subunit A"/>
    <property type="match status" value="1"/>
</dbReference>
<dbReference type="AlphaFoldDB" id="A0A517YYQ2"/>
<proteinExistence type="predicted"/>
<keyword evidence="3" id="KW-1185">Reference proteome</keyword>
<protein>
    <submittedName>
        <fullName evidence="2">Choline-sulfatase</fullName>
        <ecNumber evidence="2">3.1.6.6</ecNumber>
    </submittedName>
</protein>
<dbReference type="InterPro" id="IPR052701">
    <property type="entry name" value="GAG_Ulvan_Degrading_Sulfatases"/>
</dbReference>
<dbReference type="GO" id="GO:0047753">
    <property type="term" value="F:choline-sulfatase activity"/>
    <property type="evidence" value="ECO:0007669"/>
    <property type="project" value="UniProtKB-EC"/>
</dbReference>
<gene>
    <name evidence="2" type="primary">betC_2</name>
    <name evidence="2" type="ORF">KS4_34290</name>
</gene>
<feature type="domain" description="Sulfatase N-terminal" evidence="1">
    <location>
        <begin position="3"/>
        <end position="339"/>
    </location>
</feature>
<evidence type="ECO:0000313" key="3">
    <source>
        <dbReference type="Proteomes" id="UP000317369"/>
    </source>
</evidence>
<dbReference type="OrthoDB" id="9762324at2"/>
<dbReference type="Pfam" id="PF00884">
    <property type="entry name" value="Sulfatase"/>
    <property type="match status" value="1"/>
</dbReference>
<accession>A0A517YYQ2</accession>
<dbReference type="PANTHER" id="PTHR43751">
    <property type="entry name" value="SULFATASE"/>
    <property type="match status" value="1"/>
</dbReference>
<sequence>MRLIYIDVDSLRPDHLGCYGYHRETSPNIDRVAERGIRFTNCYVSDAPCLPSRTAFFAGRPGALTGVVNHGGVASQPFIEGVDRGFRDRFSETALPAVLRRAGLNTVLVSSFAERHSAWHWYAGFNEIFHTATMGLETADEVGPRAIQWLDQNAEKDDWYLHINFWDPHTPYRTPKDFEADYSKEPLPEWYNEEVRRRHWEGYGPHSAHEVTGFNHEVYDARIKGKYPDQPKEIDSMNEARRVFDGYDRGVKYVDHQIGLIMDMLEKQGVLDDTAVIISGDHGENLGELNIYGDHHTADEFTTHVPLIVSWPGVTREARVDESLLYHFDMGATMAELAGGDLPKEWFGKSFAKQLQEEKLANPRDYLVVSQAAWTCQRGVRFDYEEKRYIAIRSYHDGYHDFPDVMLFNLTDDPHEQHNIAESKENIVNMGMRHLTDWESGMMRLSKSGVDPMWTVVQEGGPFHTRGELGGYIVRLRETERSGCAERLRLKHLDELYSS</sequence>
<dbReference type="InterPro" id="IPR017850">
    <property type="entry name" value="Alkaline_phosphatase_core_sf"/>
</dbReference>